<dbReference type="PROSITE" id="PS50005">
    <property type="entry name" value="TPR"/>
    <property type="match status" value="2"/>
</dbReference>
<organism evidence="5 6">
    <name type="scientific">Candidatus Nitronauta litoralis</name>
    <dbReference type="NCBI Taxonomy" id="2705533"/>
    <lineage>
        <taxon>Bacteria</taxon>
        <taxon>Pseudomonadati</taxon>
        <taxon>Nitrospinota/Tectimicrobiota group</taxon>
        <taxon>Nitrospinota</taxon>
        <taxon>Nitrospinia</taxon>
        <taxon>Nitrospinales</taxon>
        <taxon>Nitrospinaceae</taxon>
        <taxon>Candidatus Nitronauta</taxon>
    </lineage>
</organism>
<feature type="repeat" description="TPR" evidence="3">
    <location>
        <begin position="132"/>
        <end position="165"/>
    </location>
</feature>
<dbReference type="AlphaFoldDB" id="A0A7T0BZ11"/>
<feature type="signal peptide" evidence="4">
    <location>
        <begin position="1"/>
        <end position="22"/>
    </location>
</feature>
<dbReference type="SUPFAM" id="SSF48452">
    <property type="entry name" value="TPR-like"/>
    <property type="match status" value="1"/>
</dbReference>
<dbReference type="EMBL" id="CP048685">
    <property type="protein sequence ID" value="QPJ63512.1"/>
    <property type="molecule type" value="Genomic_DNA"/>
</dbReference>
<keyword evidence="1" id="KW-0677">Repeat</keyword>
<dbReference type="InterPro" id="IPR019734">
    <property type="entry name" value="TPR_rpt"/>
</dbReference>
<feature type="repeat" description="TPR" evidence="3">
    <location>
        <begin position="249"/>
        <end position="282"/>
    </location>
</feature>
<dbReference type="SMART" id="SM00028">
    <property type="entry name" value="TPR"/>
    <property type="match status" value="4"/>
</dbReference>
<dbReference type="KEGG" id="nli:G3M70_17175"/>
<proteinExistence type="predicted"/>
<dbReference type="Gene3D" id="1.25.40.10">
    <property type="entry name" value="Tetratricopeptide repeat domain"/>
    <property type="match status" value="2"/>
</dbReference>
<dbReference type="Pfam" id="PF09295">
    <property type="entry name" value="ChAPs"/>
    <property type="match status" value="1"/>
</dbReference>
<dbReference type="GO" id="GO:0016192">
    <property type="term" value="P:vesicle-mediated transport"/>
    <property type="evidence" value="ECO:0007669"/>
    <property type="project" value="UniProtKB-ARBA"/>
</dbReference>
<keyword evidence="4" id="KW-0732">Signal</keyword>
<dbReference type="Pfam" id="PF07719">
    <property type="entry name" value="TPR_2"/>
    <property type="match status" value="1"/>
</dbReference>
<dbReference type="GO" id="GO:0012505">
    <property type="term" value="C:endomembrane system"/>
    <property type="evidence" value="ECO:0007669"/>
    <property type="project" value="UniProtKB-ARBA"/>
</dbReference>
<keyword evidence="2 3" id="KW-0802">TPR repeat</keyword>
<evidence type="ECO:0000256" key="1">
    <source>
        <dbReference type="ARBA" id="ARBA00022737"/>
    </source>
</evidence>
<dbReference type="PANTHER" id="PTHR44943:SF8">
    <property type="entry name" value="TPR REPEAT-CONTAINING PROTEIN MJ0263"/>
    <property type="match status" value="1"/>
</dbReference>
<evidence type="ECO:0000256" key="3">
    <source>
        <dbReference type="PROSITE-ProRule" id="PRU00339"/>
    </source>
</evidence>
<evidence type="ECO:0000256" key="4">
    <source>
        <dbReference type="SAM" id="SignalP"/>
    </source>
</evidence>
<evidence type="ECO:0000256" key="2">
    <source>
        <dbReference type="ARBA" id="ARBA00022803"/>
    </source>
</evidence>
<protein>
    <submittedName>
        <fullName evidence="5">Tetratricopeptide repeat protein</fullName>
    </submittedName>
</protein>
<dbReference type="InterPro" id="IPR015374">
    <property type="entry name" value="ChAPs"/>
</dbReference>
<reference evidence="5 6" key="1">
    <citation type="submission" date="2020-02" db="EMBL/GenBank/DDBJ databases">
        <title>Genomic and physiological characterization of two novel Nitrospinaceae genera.</title>
        <authorList>
            <person name="Mueller A.J."/>
            <person name="Jung M.-Y."/>
            <person name="Strachan C.R."/>
            <person name="Herbold C.W."/>
            <person name="Kirkegaard R.H."/>
            <person name="Daims H."/>
        </authorList>
    </citation>
    <scope>NUCLEOTIDE SEQUENCE [LARGE SCALE GENOMIC DNA]</scope>
    <source>
        <strain evidence="5">EB</strain>
    </source>
</reference>
<evidence type="ECO:0000313" key="6">
    <source>
        <dbReference type="Proteomes" id="UP000594688"/>
    </source>
</evidence>
<dbReference type="GO" id="GO:0032991">
    <property type="term" value="C:protein-containing complex"/>
    <property type="evidence" value="ECO:0007669"/>
    <property type="project" value="UniProtKB-ARBA"/>
</dbReference>
<dbReference type="Proteomes" id="UP000594688">
    <property type="component" value="Chromosome"/>
</dbReference>
<feature type="chain" id="PRO_5032920011" evidence="4">
    <location>
        <begin position="23"/>
        <end position="299"/>
    </location>
</feature>
<sequence length="299" mass="33706">MIKTFQTFLISVLLMVSSLTFAQGETQEFALPPMQMGETLLKMGQFEGAEAIYSKLFETGAENPYVVRGLVKAKAGLKKIEEVTGFLEEYLKKNPDSSSVLYGLGLASFINKNSEKAESYLNRAIEKNSQNSPAYNTLAVLYFDKNDYQNAIKKLQTAIDKSPGDLLVYRNLLRTYQAMGKEETFLKEFEAAKAQKSRANTLGYGRAYAAYLRQEGFKAYGAGNVNKTFEQMTAMLKVYQDIKHPTGEVSALFSLALLEEERGQKNAALEHYRKLLKINPDHIQARERIKEIEQGIKNQ</sequence>
<evidence type="ECO:0000313" key="5">
    <source>
        <dbReference type="EMBL" id="QPJ63512.1"/>
    </source>
</evidence>
<accession>A0A7T0BZ11</accession>
<dbReference type="GO" id="GO:0005737">
    <property type="term" value="C:cytoplasm"/>
    <property type="evidence" value="ECO:0007669"/>
    <property type="project" value="UniProtKB-ARBA"/>
</dbReference>
<dbReference type="InterPro" id="IPR051685">
    <property type="entry name" value="Ycf3/AcsC/BcsC/TPR_MFPF"/>
</dbReference>
<dbReference type="InterPro" id="IPR011990">
    <property type="entry name" value="TPR-like_helical_dom_sf"/>
</dbReference>
<gene>
    <name evidence="5" type="ORF">G3M70_17175</name>
</gene>
<dbReference type="PANTHER" id="PTHR44943">
    <property type="entry name" value="CELLULOSE SYNTHASE OPERON PROTEIN C"/>
    <property type="match status" value="1"/>
</dbReference>
<name>A0A7T0BZ11_9BACT</name>
<dbReference type="InterPro" id="IPR013105">
    <property type="entry name" value="TPR_2"/>
</dbReference>